<name>A0A812S3P9_9DINO</name>
<feature type="domain" description="DUF7869" evidence="1">
    <location>
        <begin position="145"/>
        <end position="304"/>
    </location>
</feature>
<dbReference type="AlphaFoldDB" id="A0A812S3P9"/>
<reference evidence="2" key="1">
    <citation type="submission" date="2021-02" db="EMBL/GenBank/DDBJ databases">
        <authorList>
            <person name="Dougan E. K."/>
            <person name="Rhodes N."/>
            <person name="Thang M."/>
            <person name="Chan C."/>
        </authorList>
    </citation>
    <scope>NUCLEOTIDE SEQUENCE</scope>
</reference>
<evidence type="ECO:0000313" key="3">
    <source>
        <dbReference type="Proteomes" id="UP000604046"/>
    </source>
</evidence>
<sequence length="396" mass="45026">MLPPGSFSEYLALLNLRLDAAEKITLKLFSLVWSESFGARLAIREKTQHAQCAQCVKHKHILRHLRGDLKARRGQQKLYAEHLERQYRDRVVYWRARSCSRLKTPLPSNHVVVAMILDAIDHSKFKYPRSRVFASKELSTYIRPTMDVMGCLVHGHSCFLALSEPFLPKGSSFCADLVLHCLHRLARHGLDLRGVALHLQSDNTSKETKNNTLLRLSALLIALHRLKNIVLCQLESGHSHEDIDQWFSVITSVLQTHHEIHTPAQFVEVLNKWLRDPSTRVHETTERHAFLVESTRDWKTFLAAGCKSNHLVGVGGPGAPHVFAFDRRSDLGLEDEDVDSRFWQRLGATPHPSDVVLRTKQYMSDPDSSYSRPILYLPYAVAVELAQQGAVPEGQF</sequence>
<evidence type="ECO:0000313" key="2">
    <source>
        <dbReference type="EMBL" id="CAE7465830.1"/>
    </source>
</evidence>
<comment type="caution">
    <text evidence="2">The sequence shown here is derived from an EMBL/GenBank/DDBJ whole genome shotgun (WGS) entry which is preliminary data.</text>
</comment>
<protein>
    <recommendedName>
        <fullName evidence="1">DUF7869 domain-containing protein</fullName>
    </recommendedName>
</protein>
<dbReference type="OrthoDB" id="421561at2759"/>
<accession>A0A812S3P9</accession>
<gene>
    <name evidence="2" type="ORF">SNAT2548_LOCUS26007</name>
</gene>
<keyword evidence="3" id="KW-1185">Reference proteome</keyword>
<evidence type="ECO:0000259" key="1">
    <source>
        <dbReference type="Pfam" id="PF25273"/>
    </source>
</evidence>
<dbReference type="Proteomes" id="UP000604046">
    <property type="component" value="Unassembled WGS sequence"/>
</dbReference>
<dbReference type="PANTHER" id="PTHR33153:SF3">
    <property type="entry name" value="TRAFFICKING PROTEIN PARTICLE COMPLEX SUBUNIT 11 DOMAIN-CONTAINING PROTEIN"/>
    <property type="match status" value="1"/>
</dbReference>
<organism evidence="2 3">
    <name type="scientific">Symbiodinium natans</name>
    <dbReference type="NCBI Taxonomy" id="878477"/>
    <lineage>
        <taxon>Eukaryota</taxon>
        <taxon>Sar</taxon>
        <taxon>Alveolata</taxon>
        <taxon>Dinophyceae</taxon>
        <taxon>Suessiales</taxon>
        <taxon>Symbiodiniaceae</taxon>
        <taxon>Symbiodinium</taxon>
    </lineage>
</organism>
<dbReference type="InterPro" id="IPR057191">
    <property type="entry name" value="DUF7869"/>
</dbReference>
<dbReference type="Pfam" id="PF25273">
    <property type="entry name" value="DUF7869"/>
    <property type="match status" value="1"/>
</dbReference>
<dbReference type="PANTHER" id="PTHR33153">
    <property type="entry name" value="MYND-TYPE DOMAIN-CONTAINING PROTEIN"/>
    <property type="match status" value="1"/>
</dbReference>
<dbReference type="EMBL" id="CAJNDS010002413">
    <property type="protein sequence ID" value="CAE7465830.1"/>
    <property type="molecule type" value="Genomic_DNA"/>
</dbReference>
<proteinExistence type="predicted"/>